<protein>
    <submittedName>
        <fullName evidence="1">Uncharacterized protein</fullName>
    </submittedName>
</protein>
<dbReference type="EnsemblPlants" id="Solyc08g023497.1.1">
    <property type="protein sequence ID" value="Solyc08g023497.1.1"/>
    <property type="gene ID" value="Solyc08g023497.1"/>
</dbReference>
<name>A0A3Q7HMM5_SOLLC</name>
<reference evidence="1" key="2">
    <citation type="submission" date="2019-01" db="UniProtKB">
        <authorList>
            <consortium name="EnsemblPlants"/>
        </authorList>
    </citation>
    <scope>IDENTIFICATION</scope>
    <source>
        <strain evidence="1">cv. Heinz 1706</strain>
    </source>
</reference>
<proteinExistence type="predicted"/>
<keyword evidence="2" id="KW-1185">Reference proteome</keyword>
<dbReference type="InParanoid" id="A0A3Q7HMM5"/>
<reference evidence="1" key="1">
    <citation type="journal article" date="2012" name="Nature">
        <title>The tomato genome sequence provides insights into fleshy fruit evolution.</title>
        <authorList>
            <consortium name="Tomato Genome Consortium"/>
        </authorList>
    </citation>
    <scope>NUCLEOTIDE SEQUENCE [LARGE SCALE GENOMIC DNA]</scope>
    <source>
        <strain evidence="1">cv. Heinz 1706</strain>
    </source>
</reference>
<evidence type="ECO:0000313" key="1">
    <source>
        <dbReference type="EnsemblPlants" id="Solyc08g023497.1.1"/>
    </source>
</evidence>
<dbReference type="Proteomes" id="UP000004994">
    <property type="component" value="Chromosome 8"/>
</dbReference>
<dbReference type="AlphaFoldDB" id="A0A3Q7HMM5"/>
<evidence type="ECO:0000313" key="2">
    <source>
        <dbReference type="Proteomes" id="UP000004994"/>
    </source>
</evidence>
<sequence length="62" mass="7242">MVVPKLQRRNRSRHIDEVINDGYASQQSLLEQPSPPIWHHEQMKEFCCAPKEALNIFGELEP</sequence>
<dbReference type="Gramene" id="Solyc08g023497.1.1">
    <property type="protein sequence ID" value="Solyc08g023497.1.1"/>
    <property type="gene ID" value="Solyc08g023497.1"/>
</dbReference>
<accession>A0A3Q7HMM5</accession>
<organism evidence="1">
    <name type="scientific">Solanum lycopersicum</name>
    <name type="common">Tomato</name>
    <name type="synonym">Lycopersicon esculentum</name>
    <dbReference type="NCBI Taxonomy" id="4081"/>
    <lineage>
        <taxon>Eukaryota</taxon>
        <taxon>Viridiplantae</taxon>
        <taxon>Streptophyta</taxon>
        <taxon>Embryophyta</taxon>
        <taxon>Tracheophyta</taxon>
        <taxon>Spermatophyta</taxon>
        <taxon>Magnoliopsida</taxon>
        <taxon>eudicotyledons</taxon>
        <taxon>Gunneridae</taxon>
        <taxon>Pentapetalae</taxon>
        <taxon>asterids</taxon>
        <taxon>lamiids</taxon>
        <taxon>Solanales</taxon>
        <taxon>Solanaceae</taxon>
        <taxon>Solanoideae</taxon>
        <taxon>Solaneae</taxon>
        <taxon>Solanum</taxon>
        <taxon>Solanum subgen. Lycopersicon</taxon>
    </lineage>
</organism>